<sequence>MHYASRLVLGSLDTAPLKTKSLSYQLMLSNGMIAGVSGRGLFAVLPVGQRVIEKLTRLVDSELNALGAQKLTMPILGSKEIWEKTGRWNEMSAEMWKLQDRLGAEFCLQPTAEEMVTQIVAFMSPLRQKALPLMLYQTTDKFRDEMNPRFGLLRGREFVMNDLYTFDLDETSALKTYQDVTTAYDKIFRHHLALPDVYRVQADSGHVGGALSHEYHIPNNCAEDKVSVCKSCSTPLKIEGPTTISKCPSCSGDIAVVESVEVGHTFLLGDKYSAPLDARHTDKRPYFMGCFGLGITRIVAACIDSLSVSAKAMRLPKAIVPYELGVILPKKYKTADEEAAVMGFLEKLNTGSLKGEILVDDRGDKSVGRRLAEMNKLGVPNAVVLGNATLRTFQEGEPRFEFVRTRLRSEELEEVGLLSYDDLMDEIRK</sequence>
<evidence type="ECO:0000256" key="3">
    <source>
        <dbReference type="ARBA" id="ARBA00022741"/>
    </source>
</evidence>
<dbReference type="InterPro" id="IPR050062">
    <property type="entry name" value="Pro-tRNA_synthetase"/>
</dbReference>
<dbReference type="Proteomes" id="UP001175271">
    <property type="component" value="Unassembled WGS sequence"/>
</dbReference>
<dbReference type="Gene3D" id="3.40.50.800">
    <property type="entry name" value="Anticodon-binding domain"/>
    <property type="match status" value="1"/>
</dbReference>
<comment type="catalytic activity">
    <reaction evidence="8">
        <text>tRNA(Pro) + L-proline + ATP = L-prolyl-tRNA(Pro) + AMP + diphosphate</text>
        <dbReference type="Rhea" id="RHEA:14305"/>
        <dbReference type="Rhea" id="RHEA-COMP:9700"/>
        <dbReference type="Rhea" id="RHEA-COMP:9702"/>
        <dbReference type="ChEBI" id="CHEBI:30616"/>
        <dbReference type="ChEBI" id="CHEBI:33019"/>
        <dbReference type="ChEBI" id="CHEBI:60039"/>
        <dbReference type="ChEBI" id="CHEBI:78442"/>
        <dbReference type="ChEBI" id="CHEBI:78532"/>
        <dbReference type="ChEBI" id="CHEBI:456215"/>
        <dbReference type="EC" id="6.1.1.15"/>
    </reaction>
</comment>
<dbReference type="PROSITE" id="PS50862">
    <property type="entry name" value="AA_TRNA_LIGASE_II"/>
    <property type="match status" value="1"/>
</dbReference>
<dbReference type="EMBL" id="JAUCMV010000002">
    <property type="protein sequence ID" value="KAK0415725.1"/>
    <property type="molecule type" value="Genomic_DNA"/>
</dbReference>
<keyword evidence="11" id="KW-1185">Reference proteome</keyword>
<comment type="caution">
    <text evidence="10">The sequence shown here is derived from an EMBL/GenBank/DDBJ whole genome shotgun (WGS) entry which is preliminary data.</text>
</comment>
<evidence type="ECO:0000256" key="1">
    <source>
        <dbReference type="ARBA" id="ARBA00012831"/>
    </source>
</evidence>
<dbReference type="SUPFAM" id="SSF55681">
    <property type="entry name" value="Class II aaRS and biotin synthetases"/>
    <property type="match status" value="1"/>
</dbReference>
<dbReference type="Pfam" id="PF00587">
    <property type="entry name" value="tRNA-synt_2b"/>
    <property type="match status" value="1"/>
</dbReference>
<dbReference type="EC" id="6.1.1.15" evidence="1"/>
<evidence type="ECO:0000259" key="9">
    <source>
        <dbReference type="PROSITE" id="PS50862"/>
    </source>
</evidence>
<dbReference type="InterPro" id="IPR002314">
    <property type="entry name" value="aa-tRNA-synt_IIb"/>
</dbReference>
<evidence type="ECO:0000256" key="2">
    <source>
        <dbReference type="ARBA" id="ARBA00022598"/>
    </source>
</evidence>
<dbReference type="InterPro" id="IPR006195">
    <property type="entry name" value="aa-tRNA-synth_II"/>
</dbReference>
<keyword evidence="2" id="KW-0436">Ligase</keyword>
<evidence type="ECO:0000256" key="7">
    <source>
        <dbReference type="ARBA" id="ARBA00029731"/>
    </source>
</evidence>
<protein>
    <recommendedName>
        <fullName evidence="1">proline--tRNA ligase</fullName>
        <ecNumber evidence="1">6.1.1.15</ecNumber>
    </recommendedName>
    <alternativeName>
        <fullName evidence="7">Prolyl-tRNA synthetase</fullName>
    </alternativeName>
</protein>
<dbReference type="GO" id="GO:0005524">
    <property type="term" value="F:ATP binding"/>
    <property type="evidence" value="ECO:0007669"/>
    <property type="project" value="UniProtKB-KW"/>
</dbReference>
<dbReference type="AlphaFoldDB" id="A0AA39I256"/>
<evidence type="ECO:0000256" key="8">
    <source>
        <dbReference type="ARBA" id="ARBA00047671"/>
    </source>
</evidence>
<evidence type="ECO:0000313" key="10">
    <source>
        <dbReference type="EMBL" id="KAK0415725.1"/>
    </source>
</evidence>
<name>A0AA39I256_9BILA</name>
<keyword evidence="5" id="KW-0648">Protein biosynthesis</keyword>
<dbReference type="InterPro" id="IPR036621">
    <property type="entry name" value="Anticodon-bd_dom_sf"/>
</dbReference>
<dbReference type="GO" id="GO:0005739">
    <property type="term" value="C:mitochondrion"/>
    <property type="evidence" value="ECO:0007669"/>
    <property type="project" value="TreeGrafter"/>
</dbReference>
<evidence type="ECO:0000313" key="11">
    <source>
        <dbReference type="Proteomes" id="UP001175271"/>
    </source>
</evidence>
<dbReference type="InterPro" id="IPR002316">
    <property type="entry name" value="Pro-tRNA-ligase_IIa"/>
</dbReference>
<reference evidence="10" key="1">
    <citation type="submission" date="2023-06" db="EMBL/GenBank/DDBJ databases">
        <title>Genomic analysis of the entomopathogenic nematode Steinernema hermaphroditum.</title>
        <authorList>
            <person name="Schwarz E.M."/>
            <person name="Heppert J.K."/>
            <person name="Baniya A."/>
            <person name="Schwartz H.T."/>
            <person name="Tan C.-H."/>
            <person name="Antoshechkin I."/>
            <person name="Sternberg P.W."/>
            <person name="Goodrich-Blair H."/>
            <person name="Dillman A.R."/>
        </authorList>
    </citation>
    <scope>NUCLEOTIDE SEQUENCE</scope>
    <source>
        <strain evidence="10">PS9179</strain>
        <tissue evidence="10">Whole animal</tissue>
    </source>
</reference>
<dbReference type="GO" id="GO:0004827">
    <property type="term" value="F:proline-tRNA ligase activity"/>
    <property type="evidence" value="ECO:0007669"/>
    <property type="project" value="UniProtKB-EC"/>
</dbReference>
<organism evidence="10 11">
    <name type="scientific">Steinernema hermaphroditum</name>
    <dbReference type="NCBI Taxonomy" id="289476"/>
    <lineage>
        <taxon>Eukaryota</taxon>
        <taxon>Metazoa</taxon>
        <taxon>Ecdysozoa</taxon>
        <taxon>Nematoda</taxon>
        <taxon>Chromadorea</taxon>
        <taxon>Rhabditida</taxon>
        <taxon>Tylenchina</taxon>
        <taxon>Panagrolaimomorpha</taxon>
        <taxon>Strongyloidoidea</taxon>
        <taxon>Steinernematidae</taxon>
        <taxon>Steinernema</taxon>
    </lineage>
</organism>
<keyword evidence="4" id="KW-0067">ATP-binding</keyword>
<dbReference type="PANTHER" id="PTHR42753:SF2">
    <property type="entry name" value="PROLINE--TRNA LIGASE"/>
    <property type="match status" value="1"/>
</dbReference>
<feature type="domain" description="Aminoacyl-transfer RNA synthetases class-II family profile" evidence="9">
    <location>
        <begin position="48"/>
        <end position="321"/>
    </location>
</feature>
<dbReference type="PRINTS" id="PR01046">
    <property type="entry name" value="TRNASYNTHPRO"/>
</dbReference>
<dbReference type="PANTHER" id="PTHR42753">
    <property type="entry name" value="MITOCHONDRIAL RIBOSOME PROTEIN L39/PROLYL-TRNA LIGASE FAMILY MEMBER"/>
    <property type="match status" value="1"/>
</dbReference>
<dbReference type="Gene3D" id="3.30.930.10">
    <property type="entry name" value="Bira Bifunctional Protein, Domain 2"/>
    <property type="match status" value="1"/>
</dbReference>
<dbReference type="InterPro" id="IPR045864">
    <property type="entry name" value="aa-tRNA-synth_II/BPL/LPL"/>
</dbReference>
<proteinExistence type="predicted"/>
<keyword evidence="6" id="KW-0030">Aminoacyl-tRNA synthetase</keyword>
<accession>A0AA39I256</accession>
<evidence type="ECO:0000256" key="4">
    <source>
        <dbReference type="ARBA" id="ARBA00022840"/>
    </source>
</evidence>
<gene>
    <name evidence="10" type="ORF">QR680_012087</name>
</gene>
<evidence type="ECO:0000256" key="5">
    <source>
        <dbReference type="ARBA" id="ARBA00022917"/>
    </source>
</evidence>
<dbReference type="GO" id="GO:0006433">
    <property type="term" value="P:prolyl-tRNA aminoacylation"/>
    <property type="evidence" value="ECO:0007669"/>
    <property type="project" value="InterPro"/>
</dbReference>
<keyword evidence="3" id="KW-0547">Nucleotide-binding</keyword>
<evidence type="ECO:0000256" key="6">
    <source>
        <dbReference type="ARBA" id="ARBA00023146"/>
    </source>
</evidence>
<dbReference type="SUPFAM" id="SSF52954">
    <property type="entry name" value="Class II aaRS ABD-related"/>
    <property type="match status" value="1"/>
</dbReference>